<evidence type="ECO:0000256" key="1">
    <source>
        <dbReference type="SAM" id="Phobius"/>
    </source>
</evidence>
<proteinExistence type="predicted"/>
<dbReference type="EMBL" id="LAZR01001321">
    <property type="protein sequence ID" value="KKN46619.1"/>
    <property type="molecule type" value="Genomic_DNA"/>
</dbReference>
<feature type="transmembrane region" description="Helical" evidence="1">
    <location>
        <begin position="81"/>
        <end position="100"/>
    </location>
</feature>
<keyword evidence="1" id="KW-0812">Transmembrane</keyword>
<comment type="caution">
    <text evidence="2">The sequence shown here is derived from an EMBL/GenBank/DDBJ whole genome shotgun (WGS) entry which is preliminary data.</text>
</comment>
<evidence type="ECO:0008006" key="3">
    <source>
        <dbReference type="Google" id="ProtNLM"/>
    </source>
</evidence>
<gene>
    <name evidence="2" type="ORF">LCGC14_0671240</name>
</gene>
<dbReference type="PANTHER" id="PTHR41386:SF1">
    <property type="entry name" value="MEMBRANE PROTEIN"/>
    <property type="match status" value="1"/>
</dbReference>
<feature type="transmembrane region" description="Helical" evidence="1">
    <location>
        <begin position="52"/>
        <end position="69"/>
    </location>
</feature>
<dbReference type="AlphaFoldDB" id="A0A0F9QVY6"/>
<accession>A0A0F9QVY6</accession>
<reference evidence="2" key="1">
    <citation type="journal article" date="2015" name="Nature">
        <title>Complex archaea that bridge the gap between prokaryotes and eukaryotes.</title>
        <authorList>
            <person name="Spang A."/>
            <person name="Saw J.H."/>
            <person name="Jorgensen S.L."/>
            <person name="Zaremba-Niedzwiedzka K."/>
            <person name="Martijn J."/>
            <person name="Lind A.E."/>
            <person name="van Eijk R."/>
            <person name="Schleper C."/>
            <person name="Guy L."/>
            <person name="Ettema T.J."/>
        </authorList>
    </citation>
    <scope>NUCLEOTIDE SEQUENCE</scope>
</reference>
<protein>
    <recommendedName>
        <fullName evidence="3">DUF1003 domain-containing protein</fullName>
    </recommendedName>
</protein>
<name>A0A0F9QVY6_9ZZZZ</name>
<dbReference type="Pfam" id="PF06210">
    <property type="entry name" value="DUF1003"/>
    <property type="match status" value="1"/>
</dbReference>
<keyword evidence="1" id="KW-0472">Membrane</keyword>
<keyword evidence="1" id="KW-1133">Transmembrane helix</keyword>
<evidence type="ECO:0000313" key="2">
    <source>
        <dbReference type="EMBL" id="KKN46619.1"/>
    </source>
</evidence>
<dbReference type="PANTHER" id="PTHR41386">
    <property type="entry name" value="INTEGRAL MEMBRANE PROTEIN-RELATED"/>
    <property type="match status" value="1"/>
</dbReference>
<organism evidence="2">
    <name type="scientific">marine sediment metagenome</name>
    <dbReference type="NCBI Taxonomy" id="412755"/>
    <lineage>
        <taxon>unclassified sequences</taxon>
        <taxon>metagenomes</taxon>
        <taxon>ecological metagenomes</taxon>
    </lineage>
</organism>
<dbReference type="InterPro" id="IPR010406">
    <property type="entry name" value="DUF1003"/>
</dbReference>
<sequence length="148" mass="16265">MTRKNLGPEEAAKLDAIEALVTSLREEAGKAPDPLPAVAADRVARIVGSWKFILGMGSFILVYISYNALSSTPFDTFPFILLNLFISFQAALFLPIILMSQNRADTKDRKHATRAYRTIGHIEELVKLLAEIEGVEPQSEDSVENGSS</sequence>